<organism evidence="4 5">
    <name type="scientific">Blautia wexlerae</name>
    <dbReference type="NCBI Taxonomy" id="418240"/>
    <lineage>
        <taxon>Bacteria</taxon>
        <taxon>Bacillati</taxon>
        <taxon>Bacillota</taxon>
        <taxon>Clostridia</taxon>
        <taxon>Lachnospirales</taxon>
        <taxon>Lachnospiraceae</taxon>
        <taxon>Blautia</taxon>
    </lineage>
</organism>
<evidence type="ECO:0000256" key="1">
    <source>
        <dbReference type="ARBA" id="ARBA00022829"/>
    </source>
</evidence>
<accession>A0A174GPZ8</accession>
<evidence type="ECO:0000313" key="5">
    <source>
        <dbReference type="Proteomes" id="UP000095431"/>
    </source>
</evidence>
<proteinExistence type="inferred from homology"/>
<reference evidence="4 5" key="1">
    <citation type="submission" date="2015-09" db="EMBL/GenBank/DDBJ databases">
        <authorList>
            <consortium name="Pathogen Informatics"/>
        </authorList>
    </citation>
    <scope>NUCLEOTIDE SEQUENCE [LARGE SCALE GENOMIC DNA]</scope>
    <source>
        <strain evidence="4 5">2789STDY5834863</strain>
    </source>
</reference>
<dbReference type="GO" id="GO:0006260">
    <property type="term" value="P:DNA replication"/>
    <property type="evidence" value="ECO:0007669"/>
    <property type="project" value="UniProtKB-UniRule"/>
</dbReference>
<dbReference type="PANTHER" id="PTHR33969">
    <property type="entry name" value="SEGREGATION AND CONDENSATION PROTEIN A"/>
    <property type="match status" value="1"/>
</dbReference>
<dbReference type="GO" id="GO:0007059">
    <property type="term" value="P:chromosome segregation"/>
    <property type="evidence" value="ECO:0007669"/>
    <property type="project" value="UniProtKB-UniRule"/>
</dbReference>
<dbReference type="InterPro" id="IPR023093">
    <property type="entry name" value="ScpA-like_C"/>
</dbReference>
<evidence type="ECO:0000256" key="2">
    <source>
        <dbReference type="ARBA" id="ARBA00044777"/>
    </source>
</evidence>
<dbReference type="Gene3D" id="1.10.10.580">
    <property type="entry name" value="Structural maintenance of chromosome 1. Chain E"/>
    <property type="match status" value="1"/>
</dbReference>
<keyword evidence="1 3" id="KW-0159">Chromosome partition</keyword>
<dbReference type="GO" id="GO:0051301">
    <property type="term" value="P:cell division"/>
    <property type="evidence" value="ECO:0007669"/>
    <property type="project" value="UniProtKB-KW"/>
</dbReference>
<evidence type="ECO:0000256" key="3">
    <source>
        <dbReference type="HAMAP-Rule" id="MF_01805"/>
    </source>
</evidence>
<comment type="function">
    <text evidence="3">Participates in chromosomal partition during cell division. May act via the formation of a condensin-like complex containing Smc and ScpB that pull DNA away from mid-cell into both cell halves.</text>
</comment>
<dbReference type="HAMAP" id="MF_01805">
    <property type="entry name" value="ScpA"/>
    <property type="match status" value="1"/>
</dbReference>
<protein>
    <recommendedName>
        <fullName evidence="2 3">Segregation and condensation protein A</fullName>
    </recommendedName>
</protein>
<comment type="subcellular location">
    <subcellularLocation>
        <location evidence="3">Cytoplasm</location>
    </subcellularLocation>
    <text evidence="3">Associated with two foci at the outer edges of the nucleoid region in young cells, and at four foci within both cell halves in older cells.</text>
</comment>
<gene>
    <name evidence="3 4" type="primary">scpA</name>
    <name evidence="4" type="ORF">ERS852478_03404</name>
</gene>
<dbReference type="Pfam" id="PF02616">
    <property type="entry name" value="SMC_ScpA"/>
    <property type="match status" value="1"/>
</dbReference>
<dbReference type="EMBL" id="CYZN01000033">
    <property type="protein sequence ID" value="CUO63337.1"/>
    <property type="molecule type" value="Genomic_DNA"/>
</dbReference>
<comment type="subunit">
    <text evidence="3">Component of a cohesin-like complex composed of ScpA, ScpB and the Smc homodimer, in which ScpA and ScpB bind to the head domain of Smc. The presence of the three proteins is required for the association of the complex with DNA.</text>
</comment>
<evidence type="ECO:0000313" key="4">
    <source>
        <dbReference type="EMBL" id="CUO63337.1"/>
    </source>
</evidence>
<dbReference type="GO" id="GO:0005737">
    <property type="term" value="C:cytoplasm"/>
    <property type="evidence" value="ECO:0007669"/>
    <property type="project" value="UniProtKB-SubCell"/>
</dbReference>
<comment type="similarity">
    <text evidence="3">Belongs to the ScpA family.</text>
</comment>
<dbReference type="PANTHER" id="PTHR33969:SF2">
    <property type="entry name" value="SEGREGATION AND CONDENSATION PROTEIN A"/>
    <property type="match status" value="1"/>
</dbReference>
<keyword evidence="3" id="KW-0963">Cytoplasm</keyword>
<name>A0A174GPZ8_9FIRM</name>
<dbReference type="eggNOG" id="COG1354">
    <property type="taxonomic scope" value="Bacteria"/>
</dbReference>
<dbReference type="RefSeq" id="WP_055201379.1">
    <property type="nucleotide sequence ID" value="NZ_BTHH01000030.1"/>
</dbReference>
<sequence>MGIPVKLEVFEGPLDLLLHLIEKNKIDIYDIPIVEITDQYMEYIHAMEREDLGIMSEFMVMAATLLDIKCKMLLPKEVNEEGEEEDPRAELVEKLLEYKMYKFMSYELKDKMDDAANVFFKEPTLPDEVLQYREPVDPKELLAGLTLEKLNAIYKSIIRRQEDKVDPIRSKFGTIEKEEISLSDKMIEIKDFARTHRKFSFRNLLESQCSKVQVIVTFLSILELMKMGHIHVEQDGLFDDISVEVQTDPDTWKNLTEFAEDEPQNTEINM</sequence>
<keyword evidence="3" id="KW-0131">Cell cycle</keyword>
<dbReference type="InterPro" id="IPR003768">
    <property type="entry name" value="ScpA"/>
</dbReference>
<keyword evidence="3" id="KW-0132">Cell division</keyword>
<dbReference type="Gene3D" id="6.10.250.2410">
    <property type="match status" value="1"/>
</dbReference>
<dbReference type="Proteomes" id="UP000095431">
    <property type="component" value="Unassembled WGS sequence"/>
</dbReference>
<dbReference type="AlphaFoldDB" id="A0A174GPZ8"/>